<feature type="transmembrane region" description="Helical" evidence="7">
    <location>
        <begin position="100"/>
        <end position="128"/>
    </location>
</feature>
<evidence type="ECO:0000259" key="8">
    <source>
        <dbReference type="PROSITE" id="PS51202"/>
    </source>
</evidence>
<feature type="transmembrane region" description="Helical" evidence="7">
    <location>
        <begin position="32"/>
        <end position="50"/>
    </location>
</feature>
<organism evidence="9">
    <name type="scientific">Fulvimarina pelagi</name>
    <dbReference type="NCBI Taxonomy" id="217511"/>
    <lineage>
        <taxon>Bacteria</taxon>
        <taxon>Pseudomonadati</taxon>
        <taxon>Pseudomonadota</taxon>
        <taxon>Alphaproteobacteria</taxon>
        <taxon>Hyphomicrobiales</taxon>
        <taxon>Aurantimonadaceae</taxon>
        <taxon>Fulvimarina</taxon>
    </lineage>
</organism>
<feature type="transmembrane region" description="Helical" evidence="7">
    <location>
        <begin position="449"/>
        <end position="468"/>
    </location>
</feature>
<feature type="transmembrane region" description="Helical" evidence="7">
    <location>
        <begin position="506"/>
        <end position="526"/>
    </location>
</feature>
<dbReference type="Pfam" id="PF02080">
    <property type="entry name" value="TrkA_C"/>
    <property type="match status" value="2"/>
</dbReference>
<dbReference type="EMBL" id="LC066397">
    <property type="protein sequence ID" value="BAT31100.1"/>
    <property type="molecule type" value="Genomic_DNA"/>
</dbReference>
<dbReference type="PANTHER" id="PTHR43652:SF2">
    <property type="entry name" value="BASIC AMINO ACID ANTIPORTER YFCC-RELATED"/>
    <property type="match status" value="1"/>
</dbReference>
<evidence type="ECO:0000256" key="7">
    <source>
        <dbReference type="SAM" id="Phobius"/>
    </source>
</evidence>
<evidence type="ECO:0000256" key="6">
    <source>
        <dbReference type="ARBA" id="ARBA00023136"/>
    </source>
</evidence>
<proteinExistence type="predicted"/>
<dbReference type="RefSeq" id="WP_007065633.1">
    <property type="nucleotide sequence ID" value="NZ_BBWO01000017.1"/>
</dbReference>
<dbReference type="GO" id="GO:0006813">
    <property type="term" value="P:potassium ion transport"/>
    <property type="evidence" value="ECO:0007669"/>
    <property type="project" value="InterPro"/>
</dbReference>
<feature type="domain" description="RCK C-terminal" evidence="8">
    <location>
        <begin position="214"/>
        <end position="298"/>
    </location>
</feature>
<dbReference type="Gene3D" id="3.30.70.1450">
    <property type="entry name" value="Regulator of K+ conductance, C-terminal domain"/>
    <property type="match status" value="2"/>
</dbReference>
<dbReference type="PROSITE" id="PS51202">
    <property type="entry name" value="RCK_C"/>
    <property type="match status" value="2"/>
</dbReference>
<feature type="transmembrane region" description="Helical" evidence="7">
    <location>
        <begin position="475"/>
        <end position="500"/>
    </location>
</feature>
<comment type="subcellular location">
    <subcellularLocation>
        <location evidence="1">Membrane</location>
        <topology evidence="1">Multi-pass membrane protein</topology>
    </subcellularLocation>
</comment>
<dbReference type="GO" id="GO:0005886">
    <property type="term" value="C:plasma membrane"/>
    <property type="evidence" value="ECO:0007669"/>
    <property type="project" value="TreeGrafter"/>
</dbReference>
<dbReference type="PROSITE" id="PS01271">
    <property type="entry name" value="NA_SULFATE"/>
    <property type="match status" value="1"/>
</dbReference>
<protein>
    <submittedName>
        <fullName evidence="9">Probable sodium/sulphate symporter</fullName>
    </submittedName>
</protein>
<accession>A0A0P0Z9U0</accession>
<dbReference type="InterPro" id="IPR051679">
    <property type="entry name" value="DASS-Related_Transporters"/>
</dbReference>
<evidence type="ECO:0000256" key="2">
    <source>
        <dbReference type="ARBA" id="ARBA00022448"/>
    </source>
</evidence>
<sequence>MSAFLADYSAYIGIAIVVVVFIGFAFERYPPEVIAVAGAVSFLILGYLDADELSAAFSNPAPITIAAMFVLSGALIRTGILEAAASWLVERSASQPFVTMAILTAGVMLASAFMNNTPVVIVMIPILVEIAKKLEVGSSRLLIPLSYVTILGGTCSLLGTSTNLLVDGVARSQGLDAFTIFEITPIGLFGAVVGLVYLVVFGPMLLPNRSGTEEALSGDEDNDKYLSEITVREEASAIGRTIKDVSSLSRRGVKVVAIRRGGETIRRDLPDQVIERGDRLILFATAEELLTLNDSDHYRVGRLSRSRKNAGTVVVEATAAPHRRGIGRRIDDLIGYSGSGVAVIGVRRHRHTPGPSLLETRLRPADRLLLEGAPEAITRIADTNDLIEINTSHARPFRREKAPLAIGALAAVVVLSALGVGSIQALAFVAIAALLLLRVIDADEAWRSIRADLLILIFAMLSIGEGLAKTGGIDLIVASIEPILRTMPAFAVLILIYALASVLTEMVTNNAVAVILTPVAIALAASIGMEPRALVAAVMFGASASFATPIGYQTNTLVYAAGNYRFVDFLKIGGPMNVVIGLASCLAISVYYGL</sequence>
<dbReference type="InterPro" id="IPR031312">
    <property type="entry name" value="Na/sul_symport_CS"/>
</dbReference>
<dbReference type="Pfam" id="PF03600">
    <property type="entry name" value="CitMHS"/>
    <property type="match status" value="1"/>
</dbReference>
<keyword evidence="4" id="KW-0677">Repeat</keyword>
<dbReference type="SUPFAM" id="SSF116726">
    <property type="entry name" value="TrkA C-terminal domain-like"/>
    <property type="match status" value="2"/>
</dbReference>
<feature type="transmembrane region" description="Helical" evidence="7">
    <location>
        <begin position="179"/>
        <end position="200"/>
    </location>
</feature>
<dbReference type="AlphaFoldDB" id="A0A0P0Z9U0"/>
<name>A0A0P0Z9U0_9HYPH</name>
<keyword evidence="2" id="KW-0813">Transport</keyword>
<evidence type="ECO:0000256" key="5">
    <source>
        <dbReference type="ARBA" id="ARBA00022989"/>
    </source>
</evidence>
<feature type="transmembrane region" description="Helical" evidence="7">
    <location>
        <begin position="533"/>
        <end position="552"/>
    </location>
</feature>
<feature type="transmembrane region" description="Helical" evidence="7">
    <location>
        <begin position="140"/>
        <end position="159"/>
    </location>
</feature>
<feature type="domain" description="RCK C-terminal" evidence="8">
    <location>
        <begin position="301"/>
        <end position="386"/>
    </location>
</feature>
<dbReference type="InterPro" id="IPR036721">
    <property type="entry name" value="RCK_C_sf"/>
</dbReference>
<keyword evidence="3 7" id="KW-0812">Transmembrane</keyword>
<evidence type="ECO:0000313" key="9">
    <source>
        <dbReference type="EMBL" id="BAT31100.1"/>
    </source>
</evidence>
<keyword evidence="6 7" id="KW-0472">Membrane</keyword>
<dbReference type="InterPro" id="IPR004680">
    <property type="entry name" value="Cit_transptr-like_dom"/>
</dbReference>
<evidence type="ECO:0000256" key="1">
    <source>
        <dbReference type="ARBA" id="ARBA00004141"/>
    </source>
</evidence>
<feature type="transmembrane region" description="Helical" evidence="7">
    <location>
        <begin position="572"/>
        <end position="592"/>
    </location>
</feature>
<reference evidence="9" key="1">
    <citation type="journal article" date="2015" name="Proc. Natl. Acad. Sci. U.S.A.">
        <title>Bacterial clade with the ribosomal RNA operon on a small plasmid rather than the chromosome.</title>
        <authorList>
            <person name="Anda M."/>
            <person name="Ohtsubo Y."/>
            <person name="Okubo T."/>
            <person name="Sugawara M."/>
            <person name="Nagata Y."/>
            <person name="Tsuda M."/>
            <person name="Minamisawa K."/>
            <person name="Mitsui H."/>
        </authorList>
    </citation>
    <scope>NUCLEOTIDE SEQUENCE</scope>
    <source>
        <strain evidence="9">DSM 15513</strain>
    </source>
</reference>
<dbReference type="PANTHER" id="PTHR43652">
    <property type="entry name" value="BASIC AMINO ACID ANTIPORTER YFCC-RELATED"/>
    <property type="match status" value="1"/>
</dbReference>
<evidence type="ECO:0000256" key="3">
    <source>
        <dbReference type="ARBA" id="ARBA00022692"/>
    </source>
</evidence>
<dbReference type="InterPro" id="IPR006037">
    <property type="entry name" value="RCK_C"/>
</dbReference>
<feature type="transmembrane region" description="Helical" evidence="7">
    <location>
        <begin position="404"/>
        <end position="437"/>
    </location>
</feature>
<feature type="transmembrane region" description="Helical" evidence="7">
    <location>
        <begin position="62"/>
        <end position="80"/>
    </location>
</feature>
<evidence type="ECO:0000256" key="4">
    <source>
        <dbReference type="ARBA" id="ARBA00022737"/>
    </source>
</evidence>
<dbReference type="GO" id="GO:0008324">
    <property type="term" value="F:monoatomic cation transmembrane transporter activity"/>
    <property type="evidence" value="ECO:0007669"/>
    <property type="project" value="InterPro"/>
</dbReference>
<feature type="transmembrane region" description="Helical" evidence="7">
    <location>
        <begin position="7"/>
        <end position="26"/>
    </location>
</feature>
<dbReference type="OrthoDB" id="9809303at2"/>
<keyword evidence="5 7" id="KW-1133">Transmembrane helix</keyword>